<keyword evidence="3" id="KW-1185">Reference proteome</keyword>
<feature type="transmembrane region" description="Helical" evidence="1">
    <location>
        <begin position="12"/>
        <end position="29"/>
    </location>
</feature>
<dbReference type="STRING" id="1257025.LEP1GSC203_1283"/>
<proteinExistence type="predicted"/>
<keyword evidence="1" id="KW-0472">Membrane</keyword>
<evidence type="ECO:0000313" key="2">
    <source>
        <dbReference type="EMBL" id="EMY61156.1"/>
    </source>
</evidence>
<organism evidence="2 3">
    <name type="scientific">Leptospira terpstrae serovar Hualin str. LT 11-33 = ATCC 700639</name>
    <dbReference type="NCBI Taxonomy" id="1257025"/>
    <lineage>
        <taxon>Bacteria</taxon>
        <taxon>Pseudomonadati</taxon>
        <taxon>Spirochaetota</taxon>
        <taxon>Spirochaetia</taxon>
        <taxon>Leptospirales</taxon>
        <taxon>Leptospiraceae</taxon>
        <taxon>Leptospira</taxon>
    </lineage>
</organism>
<dbReference type="OrthoDB" id="342585at2"/>
<sequence length="527" mass="62330">MSKGQSKFKSWSVWIVFIFAVFYSIEFTQPQFSLFQDSHDKAVQTFSIWQNHFVSDNLYYPAKEFDSNLDYFHLTQNLFLKNQEKLVSAFPIQFAFLMAPFLSFLPIHFLPYTSLLFLGLGFLVLRKIFHFSFLLLGITFFATFLWPLSWEYSELPAIFVFSIYGLHPFLRKKSSTLHLFLSGIALGWVIVVRLDTLPFFSIFFLSYFFLYLRKSPKERFQKFIQFYFVFFISLLAFLLVQLSLNHFLYGHFLGTRYLANANGFSAGFTERLQWFKSLLFFSNLKIGFFGYLPFSLVLLIIYWYKFKKISDSKKALLLATTGTLFIIPWIAPNDGFNNWGPRFYTILIFPYLYFLKPLVSYYYQKKKIIFYSFLLTFGVFTFFLGIVGAKIQKSKTNLEKKFAPILSELNPDILVFQDFLNLYTSGRYYFGHVVIVSYTSESNQKLLNRISFAYPNRKVMFVSWNPDLISKEMKEAINNDKRMSGFPISEWNTDQLEKQMQLLTNDFQIIDRNNYRFWIGTLKSDAK</sequence>
<evidence type="ECO:0000313" key="3">
    <source>
        <dbReference type="Proteomes" id="UP000012371"/>
    </source>
</evidence>
<reference evidence="2" key="1">
    <citation type="submission" date="2013-03" db="EMBL/GenBank/DDBJ databases">
        <authorList>
            <person name="Harkins D.M."/>
            <person name="Durkin A.S."/>
            <person name="Brinkac L.M."/>
            <person name="Haft D.H."/>
            <person name="Selengut J.D."/>
            <person name="Sanka R."/>
            <person name="DePew J."/>
            <person name="Purushe J."/>
            <person name="Hartskeerl R.A."/>
            <person name="Ahmed A."/>
            <person name="van der Linden H."/>
            <person name="Goris M.G.A."/>
            <person name="Vinetz J.M."/>
            <person name="Sutton G.G."/>
            <person name="Nierman W.C."/>
            <person name="Fouts D.E."/>
        </authorList>
    </citation>
    <scope>NUCLEOTIDE SEQUENCE [LARGE SCALE GENOMIC DNA]</scope>
    <source>
        <strain evidence="2">LT 11-33</strain>
    </source>
</reference>
<accession>N1W0E8</accession>
<gene>
    <name evidence="2" type="ORF">LEP1GSC203_1283</name>
</gene>
<name>N1W0E8_9LEPT</name>
<dbReference type="InterPro" id="IPR059217">
    <property type="entry name" value="LA3751_2-like"/>
</dbReference>
<feature type="transmembrane region" description="Helical" evidence="1">
    <location>
        <begin position="278"/>
        <end position="303"/>
    </location>
</feature>
<dbReference type="RefSeq" id="WP_002973819.1">
    <property type="nucleotide sequence ID" value="NZ_AOGW02000010.1"/>
</dbReference>
<comment type="caution">
    <text evidence="2">The sequence shown here is derived from an EMBL/GenBank/DDBJ whole genome shotgun (WGS) entry which is preliminary data.</text>
</comment>
<feature type="transmembrane region" description="Helical" evidence="1">
    <location>
        <begin position="94"/>
        <end position="121"/>
    </location>
</feature>
<dbReference type="AlphaFoldDB" id="N1W0E8"/>
<feature type="transmembrane region" description="Helical" evidence="1">
    <location>
        <begin position="368"/>
        <end position="389"/>
    </location>
</feature>
<keyword evidence="1" id="KW-1133">Transmembrane helix</keyword>
<keyword evidence="1" id="KW-0812">Transmembrane</keyword>
<dbReference type="NCBIfam" id="NF047440">
    <property type="entry name" value="LA3751_2_3_fam"/>
    <property type="match status" value="1"/>
</dbReference>
<feature type="transmembrane region" description="Helical" evidence="1">
    <location>
        <begin position="197"/>
        <end position="212"/>
    </location>
</feature>
<protein>
    <submittedName>
        <fullName evidence="2">Membrane protein</fullName>
    </submittedName>
</protein>
<dbReference type="EMBL" id="AOGW02000010">
    <property type="protein sequence ID" value="EMY61156.1"/>
    <property type="molecule type" value="Genomic_DNA"/>
</dbReference>
<dbReference type="Proteomes" id="UP000012371">
    <property type="component" value="Unassembled WGS sequence"/>
</dbReference>
<feature type="transmembrane region" description="Helical" evidence="1">
    <location>
        <begin position="128"/>
        <end position="146"/>
    </location>
</feature>
<feature type="transmembrane region" description="Helical" evidence="1">
    <location>
        <begin position="315"/>
        <end position="331"/>
    </location>
</feature>
<feature type="transmembrane region" description="Helical" evidence="1">
    <location>
        <begin position="224"/>
        <end position="244"/>
    </location>
</feature>
<feature type="transmembrane region" description="Helical" evidence="1">
    <location>
        <begin position="343"/>
        <end position="363"/>
    </location>
</feature>
<evidence type="ECO:0000256" key="1">
    <source>
        <dbReference type="SAM" id="Phobius"/>
    </source>
</evidence>